<dbReference type="GO" id="GO:0016887">
    <property type="term" value="F:ATP hydrolysis activity"/>
    <property type="evidence" value="ECO:0007669"/>
    <property type="project" value="InterPro"/>
</dbReference>
<reference evidence="5" key="1">
    <citation type="submission" date="2020-10" db="EMBL/GenBank/DDBJ databases">
        <authorList>
            <person name="Gilroy R."/>
        </authorList>
    </citation>
    <scope>NUCLEOTIDE SEQUENCE</scope>
    <source>
        <strain evidence="5">ChiW17-6978</strain>
    </source>
</reference>
<evidence type="ECO:0000256" key="1">
    <source>
        <dbReference type="ARBA" id="ARBA00022448"/>
    </source>
</evidence>
<dbReference type="InterPro" id="IPR051782">
    <property type="entry name" value="ABC_Transporter_VariousFunc"/>
</dbReference>
<evidence type="ECO:0000256" key="3">
    <source>
        <dbReference type="ARBA" id="ARBA00022840"/>
    </source>
</evidence>
<comment type="caution">
    <text evidence="5">The sequence shown here is derived from an EMBL/GenBank/DDBJ whole genome shotgun (WGS) entry which is preliminary data.</text>
</comment>
<sequence length="236" mass="26508">MLEIKNVSKTYRNAQVKAIDSINLTIEDGDIYGFIGPNGAGKSTMIKCITGIHPFEEGDILLDGVSILKDPLACKKKIAYVPDNPDIYEQLSGIDYIRFICDVYGVKEERNERISRYAKMFGIEERLNDPIKGYSHGMKQKIVLIASLVHEPKLLILDEPFVGLDPKASYDLKEIMRELCQQGTMVFFSSHVLEVVEKLCNKIAIIKEGKIISAGLTEEVKGDSSLENVFLELFDE</sequence>
<evidence type="ECO:0000259" key="4">
    <source>
        <dbReference type="PROSITE" id="PS50893"/>
    </source>
</evidence>
<dbReference type="PROSITE" id="PS50893">
    <property type="entry name" value="ABC_TRANSPORTER_2"/>
    <property type="match status" value="1"/>
</dbReference>
<dbReference type="PROSITE" id="PS00211">
    <property type="entry name" value="ABC_TRANSPORTER_1"/>
    <property type="match status" value="1"/>
</dbReference>
<gene>
    <name evidence="5" type="ORF">IAD46_00270</name>
</gene>
<dbReference type="Proteomes" id="UP000886758">
    <property type="component" value="Unassembled WGS sequence"/>
</dbReference>
<protein>
    <submittedName>
        <fullName evidence="5">ABC transporter ATP-binding protein</fullName>
    </submittedName>
</protein>
<reference evidence="5" key="2">
    <citation type="journal article" date="2021" name="PeerJ">
        <title>Extensive microbial diversity within the chicken gut microbiome revealed by metagenomics and culture.</title>
        <authorList>
            <person name="Gilroy R."/>
            <person name="Ravi A."/>
            <person name="Getino M."/>
            <person name="Pursley I."/>
            <person name="Horton D.L."/>
            <person name="Alikhan N.F."/>
            <person name="Baker D."/>
            <person name="Gharbi K."/>
            <person name="Hall N."/>
            <person name="Watson M."/>
            <person name="Adriaenssens E.M."/>
            <person name="Foster-Nyarko E."/>
            <person name="Jarju S."/>
            <person name="Secka A."/>
            <person name="Antonio M."/>
            <person name="Oren A."/>
            <person name="Chaudhuri R.R."/>
            <person name="La Ragione R."/>
            <person name="Hildebrand F."/>
            <person name="Pallen M.J."/>
        </authorList>
    </citation>
    <scope>NUCLEOTIDE SEQUENCE</scope>
    <source>
        <strain evidence="5">ChiW17-6978</strain>
    </source>
</reference>
<dbReference type="InterPro" id="IPR003439">
    <property type="entry name" value="ABC_transporter-like_ATP-bd"/>
</dbReference>
<dbReference type="PANTHER" id="PTHR42939">
    <property type="entry name" value="ABC TRANSPORTER ATP-BINDING PROTEIN ALBC-RELATED"/>
    <property type="match status" value="1"/>
</dbReference>
<evidence type="ECO:0000313" key="5">
    <source>
        <dbReference type="EMBL" id="HIT49441.1"/>
    </source>
</evidence>
<dbReference type="AlphaFoldDB" id="A0A9D1KIE5"/>
<dbReference type="SUPFAM" id="SSF52540">
    <property type="entry name" value="P-loop containing nucleoside triphosphate hydrolases"/>
    <property type="match status" value="1"/>
</dbReference>
<evidence type="ECO:0000313" key="6">
    <source>
        <dbReference type="Proteomes" id="UP000886758"/>
    </source>
</evidence>
<organism evidence="5 6">
    <name type="scientific">Candidatus Pelethenecus faecipullorum</name>
    <dbReference type="NCBI Taxonomy" id="2840900"/>
    <lineage>
        <taxon>Bacteria</taxon>
        <taxon>Bacillati</taxon>
        <taxon>Mycoplasmatota</taxon>
        <taxon>Mollicutes</taxon>
        <taxon>Candidatus Pelethenecus</taxon>
    </lineage>
</organism>
<dbReference type="GO" id="GO:0005524">
    <property type="term" value="F:ATP binding"/>
    <property type="evidence" value="ECO:0007669"/>
    <property type="project" value="UniProtKB-KW"/>
</dbReference>
<dbReference type="InterPro" id="IPR017871">
    <property type="entry name" value="ABC_transporter-like_CS"/>
</dbReference>
<name>A0A9D1KIE5_9MOLU</name>
<keyword evidence="1" id="KW-0813">Transport</keyword>
<dbReference type="CDD" id="cd03230">
    <property type="entry name" value="ABC_DR_subfamily_A"/>
    <property type="match status" value="1"/>
</dbReference>
<dbReference type="Pfam" id="PF00005">
    <property type="entry name" value="ABC_tran"/>
    <property type="match status" value="1"/>
</dbReference>
<proteinExistence type="predicted"/>
<dbReference type="SMART" id="SM00382">
    <property type="entry name" value="AAA"/>
    <property type="match status" value="1"/>
</dbReference>
<feature type="domain" description="ABC transporter" evidence="4">
    <location>
        <begin position="2"/>
        <end position="233"/>
    </location>
</feature>
<keyword evidence="3 5" id="KW-0067">ATP-binding</keyword>
<dbReference type="InterPro" id="IPR027417">
    <property type="entry name" value="P-loop_NTPase"/>
</dbReference>
<evidence type="ECO:0000256" key="2">
    <source>
        <dbReference type="ARBA" id="ARBA00022741"/>
    </source>
</evidence>
<dbReference type="EMBL" id="DVLF01000011">
    <property type="protein sequence ID" value="HIT49441.1"/>
    <property type="molecule type" value="Genomic_DNA"/>
</dbReference>
<dbReference type="Gene3D" id="3.40.50.300">
    <property type="entry name" value="P-loop containing nucleotide triphosphate hydrolases"/>
    <property type="match status" value="1"/>
</dbReference>
<keyword evidence="2" id="KW-0547">Nucleotide-binding</keyword>
<dbReference type="PANTHER" id="PTHR42939:SF1">
    <property type="entry name" value="ABC TRANSPORTER ATP-BINDING PROTEIN ALBC-RELATED"/>
    <property type="match status" value="1"/>
</dbReference>
<accession>A0A9D1KIE5</accession>
<dbReference type="InterPro" id="IPR003593">
    <property type="entry name" value="AAA+_ATPase"/>
</dbReference>